<dbReference type="InterPro" id="IPR045372">
    <property type="entry name" value="YidB"/>
</dbReference>
<comment type="caution">
    <text evidence="1">The sequence shown here is derived from an EMBL/GenBank/DDBJ whole genome shotgun (WGS) entry which is preliminary data.</text>
</comment>
<dbReference type="RefSeq" id="WP_189687432.1">
    <property type="nucleotide sequence ID" value="NZ_BMYK01000006.1"/>
</dbReference>
<organism evidence="1 2">
    <name type="scientific">Pseudorhodoferax aquiterrae</name>
    <dbReference type="NCBI Taxonomy" id="747304"/>
    <lineage>
        <taxon>Bacteria</taxon>
        <taxon>Pseudomonadati</taxon>
        <taxon>Pseudomonadota</taxon>
        <taxon>Betaproteobacteria</taxon>
        <taxon>Burkholderiales</taxon>
        <taxon>Comamonadaceae</taxon>
    </lineage>
</organism>
<name>A0ABQ3G350_9BURK</name>
<dbReference type="EMBL" id="BMYK01000006">
    <property type="protein sequence ID" value="GHC83064.1"/>
    <property type="molecule type" value="Genomic_DNA"/>
</dbReference>
<dbReference type="SUPFAM" id="SSF140804">
    <property type="entry name" value="YidB-like"/>
    <property type="match status" value="1"/>
</dbReference>
<evidence type="ECO:0000313" key="2">
    <source>
        <dbReference type="Proteomes" id="UP000626210"/>
    </source>
</evidence>
<keyword evidence="2" id="KW-1185">Reference proteome</keyword>
<sequence length="166" mass="16549">MGLLDSVLGSVLNGGQSSPQQPGANTEGGLGGLLGALASNPQLLQVIMGLLMGGQGRSAQAQGGPLGGLVEQFNQAGLGDVLGSWIGTGQNRPVSADQLGQVFGQDRLSELGAQLGMGGGDLASQLSQILPGLVDQMTPQGQLPQGGEGGGNEGLFGMLEAFGQRR</sequence>
<dbReference type="Proteomes" id="UP000626210">
    <property type="component" value="Unassembled WGS sequence"/>
</dbReference>
<gene>
    <name evidence="1" type="ORF">GCM10007320_26770</name>
</gene>
<dbReference type="Gene3D" id="1.10.10.690">
    <property type="entry name" value="YidB-like"/>
    <property type="match status" value="1"/>
</dbReference>
<proteinExistence type="predicted"/>
<dbReference type="Pfam" id="PF20159">
    <property type="entry name" value="YidB"/>
    <property type="match status" value="1"/>
</dbReference>
<protein>
    <recommendedName>
        <fullName evidence="3">DUF937 domain-containing protein</fullName>
    </recommendedName>
</protein>
<evidence type="ECO:0008006" key="3">
    <source>
        <dbReference type="Google" id="ProtNLM"/>
    </source>
</evidence>
<accession>A0ABQ3G350</accession>
<reference evidence="2" key="1">
    <citation type="journal article" date="2019" name="Int. J. Syst. Evol. Microbiol.">
        <title>The Global Catalogue of Microorganisms (GCM) 10K type strain sequencing project: providing services to taxonomists for standard genome sequencing and annotation.</title>
        <authorList>
            <consortium name="The Broad Institute Genomics Platform"/>
            <consortium name="The Broad Institute Genome Sequencing Center for Infectious Disease"/>
            <person name="Wu L."/>
            <person name="Ma J."/>
        </authorList>
    </citation>
    <scope>NUCLEOTIDE SEQUENCE [LARGE SCALE GENOMIC DNA]</scope>
    <source>
        <strain evidence="2">KCTC 23314</strain>
    </source>
</reference>
<dbReference type="InterPro" id="IPR027405">
    <property type="entry name" value="YidB-like"/>
</dbReference>
<evidence type="ECO:0000313" key="1">
    <source>
        <dbReference type="EMBL" id="GHC83064.1"/>
    </source>
</evidence>